<evidence type="ECO:0000256" key="1">
    <source>
        <dbReference type="SAM" id="Phobius"/>
    </source>
</evidence>
<keyword evidence="1" id="KW-0812">Transmembrane</keyword>
<reference evidence="2 5" key="2">
    <citation type="submission" date="2019-07" db="EMBL/GenBank/DDBJ databases">
        <title>Whole genome shotgun sequence of Enterococcus thailandicus NBRC 101867.</title>
        <authorList>
            <person name="Hosoyama A."/>
            <person name="Uohara A."/>
            <person name="Ohji S."/>
            <person name="Ichikawa N."/>
        </authorList>
    </citation>
    <scope>NUCLEOTIDE SEQUENCE [LARGE SCALE GENOMIC DNA]</scope>
    <source>
        <strain evidence="2 5">NBRC 101867</strain>
    </source>
</reference>
<dbReference type="PATRIC" id="fig|417368.6.peg.168"/>
<keyword evidence="4" id="KW-1185">Reference proteome</keyword>
<comment type="caution">
    <text evidence="3">The sequence shown here is derived from an EMBL/GenBank/DDBJ whole genome shotgun (WGS) entry which is preliminary data.</text>
</comment>
<dbReference type="EMBL" id="BJUG01000003">
    <property type="protein sequence ID" value="GEK36406.1"/>
    <property type="molecule type" value="Genomic_DNA"/>
</dbReference>
<keyword evidence="1" id="KW-0472">Membrane</keyword>
<feature type="transmembrane region" description="Helical" evidence="1">
    <location>
        <begin position="243"/>
        <end position="261"/>
    </location>
</feature>
<gene>
    <name evidence="3" type="ORF">A6E74_00995</name>
    <name evidence="2" type="ORF">ETH01_06930</name>
</gene>
<sequence>MTTKQLLFSSFTQFKNLKEARQTPFWKSILYLLALSVIMALPISFQVFQVLDNIKTDGQQIAKKIPDFEIKDGQLDAHGAEGFIYQTNSIIFTFDPDGKRSEHDISTDLMGNFISVGMLKDQMVIALPNSGTTTSLLGSNEMTLSYSNEALANLNGKQMREVLAKSTIPFWIKAVTFIITIYPSFLNLLITLIIASFAGYIYARLRLTRATFLDCLKTMIYAITLPTLLSTVLLIFVPTFDTSIFITLVGLFIFIQASKGWPRFQLPKQ</sequence>
<accession>A0A179EV03</accession>
<dbReference type="KEGG" id="eth:CK496_08380"/>
<feature type="transmembrane region" description="Helical" evidence="1">
    <location>
        <begin position="29"/>
        <end position="51"/>
    </location>
</feature>
<dbReference type="EMBL" id="LWMN01000001">
    <property type="protein sequence ID" value="OAQ56982.1"/>
    <property type="molecule type" value="Genomic_DNA"/>
</dbReference>
<proteinExistence type="predicted"/>
<keyword evidence="1" id="KW-1133">Transmembrane helix</keyword>
<organism evidence="3 4">
    <name type="scientific">Enterococcus thailandicus</name>
    <dbReference type="NCBI Taxonomy" id="417368"/>
    <lineage>
        <taxon>Bacteria</taxon>
        <taxon>Bacillati</taxon>
        <taxon>Bacillota</taxon>
        <taxon>Bacilli</taxon>
        <taxon>Lactobacillales</taxon>
        <taxon>Enterococcaceae</taxon>
        <taxon>Enterococcus</taxon>
    </lineage>
</organism>
<dbReference type="GeneID" id="77487656"/>
<dbReference type="InterPro" id="IPR009574">
    <property type="entry name" value="DUF1189"/>
</dbReference>
<feature type="transmembrane region" description="Helical" evidence="1">
    <location>
        <begin position="219"/>
        <end position="237"/>
    </location>
</feature>
<evidence type="ECO:0000313" key="4">
    <source>
        <dbReference type="Proteomes" id="UP000078516"/>
    </source>
</evidence>
<evidence type="ECO:0000313" key="2">
    <source>
        <dbReference type="EMBL" id="GEK36406.1"/>
    </source>
</evidence>
<dbReference type="Pfam" id="PF06691">
    <property type="entry name" value="DUF1189"/>
    <property type="match status" value="1"/>
</dbReference>
<dbReference type="Proteomes" id="UP000321361">
    <property type="component" value="Unassembled WGS sequence"/>
</dbReference>
<evidence type="ECO:0000313" key="3">
    <source>
        <dbReference type="EMBL" id="OAQ56982.1"/>
    </source>
</evidence>
<dbReference type="RefSeq" id="WP_067480746.1">
    <property type="nucleotide sequence ID" value="NZ_BJUG01000003.1"/>
</dbReference>
<dbReference type="Proteomes" id="UP000078516">
    <property type="component" value="Unassembled WGS sequence"/>
</dbReference>
<reference evidence="3 4" key="1">
    <citation type="submission" date="2016-04" db="EMBL/GenBank/DDBJ databases">
        <title>Draft genome of an Enterococcus thailandicus strain isolated from bovine feces.</title>
        <authorList>
            <person name="Beukers A.G."/>
            <person name="Zaheer R."/>
            <person name="Goji N."/>
            <person name="Cook S.R."/>
            <person name="Amoako K."/>
            <person name="Chaves A.V."/>
            <person name="Ward M.P."/>
            <person name="Mcallister T.A."/>
        </authorList>
    </citation>
    <scope>NUCLEOTIDE SEQUENCE [LARGE SCALE GENOMIC DNA]</scope>
    <source>
        <strain evidence="3 4">F0711D 46</strain>
    </source>
</reference>
<evidence type="ECO:0000313" key="5">
    <source>
        <dbReference type="Proteomes" id="UP000321361"/>
    </source>
</evidence>
<name>A0A179EV03_ENTTH</name>
<protein>
    <submittedName>
        <fullName evidence="3">Uncharacterized protein</fullName>
    </submittedName>
</protein>
<dbReference type="OrthoDB" id="2134424at2"/>
<dbReference type="AlphaFoldDB" id="A0A179EV03"/>